<organism evidence="7">
    <name type="scientific">bioreactor metagenome</name>
    <dbReference type="NCBI Taxonomy" id="1076179"/>
    <lineage>
        <taxon>unclassified sequences</taxon>
        <taxon>metagenomes</taxon>
        <taxon>ecological metagenomes</taxon>
    </lineage>
</organism>
<dbReference type="CDD" id="cd00462">
    <property type="entry name" value="PTH"/>
    <property type="match status" value="1"/>
</dbReference>
<protein>
    <recommendedName>
        <fullName evidence="1">peptidyl-tRNA hydrolase</fullName>
        <ecNumber evidence="1">3.1.1.29</ecNumber>
    </recommendedName>
</protein>
<dbReference type="GO" id="GO:0000049">
    <property type="term" value="F:tRNA binding"/>
    <property type="evidence" value="ECO:0007669"/>
    <property type="project" value="UniProtKB-KW"/>
</dbReference>
<keyword evidence="4" id="KW-0694">RNA-binding</keyword>
<dbReference type="PROSITE" id="PS01195">
    <property type="entry name" value="PEPT_TRNA_HYDROL_1"/>
    <property type="match status" value="1"/>
</dbReference>
<name>A0A645B8G6_9ZZZZ</name>
<dbReference type="SUPFAM" id="SSF53178">
    <property type="entry name" value="Peptidyl-tRNA hydrolase-like"/>
    <property type="match status" value="1"/>
</dbReference>
<keyword evidence="2" id="KW-0820">tRNA-binding</keyword>
<sequence>MKTYVITGLGNIGREYAGTRHNIGFEVLDYLAMQHEVSFQSSRYADMAFYMLKGRKIVLIKPSTYMNLSGKAVSYWLQQENPENHLIIADDVALPLGTIRMRKKGGAGGHNGLEHIIQTLNTEEFPRLRFGIGNDYPKGMQVDYVLGRWFPEQIPVVKERIALAAKAVEEFVLGGIDNAMNKYNKMPDPASGDEKTASGEIGGDLIK</sequence>
<dbReference type="EC" id="3.1.1.29" evidence="1"/>
<evidence type="ECO:0000256" key="4">
    <source>
        <dbReference type="ARBA" id="ARBA00022884"/>
    </source>
</evidence>
<dbReference type="GO" id="GO:0004045">
    <property type="term" value="F:peptidyl-tRNA hydrolase activity"/>
    <property type="evidence" value="ECO:0007669"/>
    <property type="project" value="UniProtKB-EC"/>
</dbReference>
<dbReference type="InterPro" id="IPR001328">
    <property type="entry name" value="Pept_tRNA_hydro"/>
</dbReference>
<evidence type="ECO:0000313" key="7">
    <source>
        <dbReference type="EMBL" id="MPM61348.1"/>
    </source>
</evidence>
<dbReference type="NCBIfam" id="TIGR00447">
    <property type="entry name" value="pth"/>
    <property type="match status" value="1"/>
</dbReference>
<feature type="region of interest" description="Disordered" evidence="6">
    <location>
        <begin position="184"/>
        <end position="207"/>
    </location>
</feature>
<dbReference type="PANTHER" id="PTHR17224">
    <property type="entry name" value="PEPTIDYL-TRNA HYDROLASE"/>
    <property type="match status" value="1"/>
</dbReference>
<dbReference type="EMBL" id="VSSQ01018290">
    <property type="protein sequence ID" value="MPM61348.1"/>
    <property type="molecule type" value="Genomic_DNA"/>
</dbReference>
<keyword evidence="3 7" id="KW-0378">Hydrolase</keyword>
<dbReference type="PANTHER" id="PTHR17224:SF1">
    <property type="entry name" value="PEPTIDYL-TRNA HYDROLASE"/>
    <property type="match status" value="1"/>
</dbReference>
<dbReference type="AlphaFoldDB" id="A0A645B8G6"/>
<evidence type="ECO:0000256" key="5">
    <source>
        <dbReference type="ARBA" id="ARBA00038063"/>
    </source>
</evidence>
<dbReference type="HAMAP" id="MF_00083">
    <property type="entry name" value="Pept_tRNA_hydro_bact"/>
    <property type="match status" value="1"/>
</dbReference>
<evidence type="ECO:0000256" key="6">
    <source>
        <dbReference type="SAM" id="MobiDB-lite"/>
    </source>
</evidence>
<evidence type="ECO:0000256" key="2">
    <source>
        <dbReference type="ARBA" id="ARBA00022555"/>
    </source>
</evidence>
<dbReference type="FunFam" id="3.40.50.1470:FF:000001">
    <property type="entry name" value="Peptidyl-tRNA hydrolase"/>
    <property type="match status" value="1"/>
</dbReference>
<evidence type="ECO:0000256" key="1">
    <source>
        <dbReference type="ARBA" id="ARBA00013260"/>
    </source>
</evidence>
<dbReference type="Gene3D" id="3.40.50.1470">
    <property type="entry name" value="Peptidyl-tRNA hydrolase"/>
    <property type="match status" value="1"/>
</dbReference>
<gene>
    <name evidence="7" type="primary">pth_31</name>
    <name evidence="7" type="ORF">SDC9_108206</name>
</gene>
<proteinExistence type="inferred from homology"/>
<dbReference type="Pfam" id="PF01195">
    <property type="entry name" value="Pept_tRNA_hydro"/>
    <property type="match status" value="1"/>
</dbReference>
<dbReference type="InterPro" id="IPR036416">
    <property type="entry name" value="Pept_tRNA_hydro_sf"/>
</dbReference>
<reference evidence="7" key="1">
    <citation type="submission" date="2019-08" db="EMBL/GenBank/DDBJ databases">
        <authorList>
            <person name="Kucharzyk K."/>
            <person name="Murdoch R.W."/>
            <person name="Higgins S."/>
            <person name="Loffler F."/>
        </authorList>
    </citation>
    <scope>NUCLEOTIDE SEQUENCE</scope>
</reference>
<accession>A0A645B8G6</accession>
<comment type="similarity">
    <text evidence="5">Belongs to the PTH family.</text>
</comment>
<comment type="caution">
    <text evidence="7">The sequence shown here is derived from an EMBL/GenBank/DDBJ whole genome shotgun (WGS) entry which is preliminary data.</text>
</comment>
<dbReference type="InterPro" id="IPR018171">
    <property type="entry name" value="Pept_tRNA_hydro_CS"/>
</dbReference>
<evidence type="ECO:0000256" key="3">
    <source>
        <dbReference type="ARBA" id="ARBA00022801"/>
    </source>
</evidence>